<dbReference type="PANTHER" id="PTHR12677">
    <property type="entry name" value="GOLGI APPARATUS MEMBRANE PROTEIN TVP38-RELATED"/>
    <property type="match status" value="1"/>
</dbReference>
<dbReference type="EMBL" id="LTBA01000013">
    <property type="protein sequence ID" value="KYH34595.1"/>
    <property type="molecule type" value="Genomic_DNA"/>
</dbReference>
<dbReference type="OrthoDB" id="3173541at2"/>
<feature type="transmembrane region" description="Helical" evidence="6">
    <location>
        <begin position="62"/>
        <end position="83"/>
    </location>
</feature>
<keyword evidence="9" id="KW-1185">Reference proteome</keyword>
<evidence type="ECO:0000313" key="8">
    <source>
        <dbReference type="EMBL" id="KYH34595.1"/>
    </source>
</evidence>
<feature type="transmembrane region" description="Helical" evidence="6">
    <location>
        <begin position="20"/>
        <end position="41"/>
    </location>
</feature>
<evidence type="ECO:0000259" key="7">
    <source>
        <dbReference type="Pfam" id="PF09335"/>
    </source>
</evidence>
<evidence type="ECO:0000256" key="1">
    <source>
        <dbReference type="ARBA" id="ARBA00004651"/>
    </source>
</evidence>
<organism evidence="8 9">
    <name type="scientific">Clostridium tepidiprofundi DSM 19306</name>
    <dbReference type="NCBI Taxonomy" id="1121338"/>
    <lineage>
        <taxon>Bacteria</taxon>
        <taxon>Bacillati</taxon>
        <taxon>Bacillota</taxon>
        <taxon>Clostridia</taxon>
        <taxon>Eubacteriales</taxon>
        <taxon>Clostridiaceae</taxon>
        <taxon>Clostridium</taxon>
    </lineage>
</organism>
<evidence type="ECO:0000256" key="5">
    <source>
        <dbReference type="ARBA" id="ARBA00023136"/>
    </source>
</evidence>
<dbReference type="PANTHER" id="PTHR12677:SF59">
    <property type="entry name" value="GOLGI APPARATUS MEMBRANE PROTEIN TVP38-RELATED"/>
    <property type="match status" value="1"/>
</dbReference>
<protein>
    <recommendedName>
        <fullName evidence="6">TVP38/TMEM64 family membrane protein</fullName>
    </recommendedName>
</protein>
<reference evidence="8 9" key="1">
    <citation type="submission" date="2016-02" db="EMBL/GenBank/DDBJ databases">
        <title>Genome sequence of Clostridium tepidiprofundi DSM 19306.</title>
        <authorList>
            <person name="Poehlein A."/>
            <person name="Daniel R."/>
        </authorList>
    </citation>
    <scope>NUCLEOTIDE SEQUENCE [LARGE SCALE GENOMIC DNA]</scope>
    <source>
        <strain evidence="8 9">DSM 19306</strain>
    </source>
</reference>
<evidence type="ECO:0000256" key="6">
    <source>
        <dbReference type="RuleBase" id="RU366058"/>
    </source>
</evidence>
<dbReference type="AlphaFoldDB" id="A0A151B3V8"/>
<gene>
    <name evidence="8" type="primary">ydjZ</name>
    <name evidence="8" type="ORF">CLTEP_14230</name>
</gene>
<feature type="transmembrane region" description="Helical" evidence="6">
    <location>
        <begin position="89"/>
        <end position="114"/>
    </location>
</feature>
<dbReference type="PATRIC" id="fig|1121338.3.peg.1459"/>
<name>A0A151B3V8_9CLOT</name>
<evidence type="ECO:0000256" key="2">
    <source>
        <dbReference type="ARBA" id="ARBA00022475"/>
    </source>
</evidence>
<dbReference type="Pfam" id="PF09335">
    <property type="entry name" value="VTT_dom"/>
    <property type="match status" value="1"/>
</dbReference>
<evidence type="ECO:0000256" key="3">
    <source>
        <dbReference type="ARBA" id="ARBA00022692"/>
    </source>
</evidence>
<keyword evidence="3 6" id="KW-0812">Transmembrane</keyword>
<dbReference type="InterPro" id="IPR015414">
    <property type="entry name" value="TMEM64"/>
</dbReference>
<evidence type="ECO:0000256" key="4">
    <source>
        <dbReference type="ARBA" id="ARBA00022989"/>
    </source>
</evidence>
<dbReference type="STRING" id="1121338.CLTEP_14230"/>
<keyword evidence="4 6" id="KW-1133">Transmembrane helix</keyword>
<dbReference type="RefSeq" id="WP_066824608.1">
    <property type="nucleotide sequence ID" value="NZ_LTBA01000013.1"/>
</dbReference>
<comment type="similarity">
    <text evidence="6">Belongs to the TVP38/TMEM64 family.</text>
</comment>
<proteinExistence type="inferred from homology"/>
<feature type="domain" description="VTT" evidence="7">
    <location>
        <begin position="78"/>
        <end position="196"/>
    </location>
</feature>
<sequence>MLSKIKSFIKNSVKEYKTYIIISIFSISIALLIYFLFKNYYYIFKSPKSIQNYILKYKDKAGLVFIVIQILQVVIFAIPGEIVQIAGGYVFGTVLGTVLSVIGITIGSSIAFFISKKLGRFFVKKIISSEKVEFYEKKLSTPRFNVMIFILYLIPGIPKDALAYICGITNICFKNFIVYSTLGRIPAILLSAYFGDKINIGDKETLVTIAVAISVVFIIAIVNKDKIINQIDKRRKNRKY</sequence>
<accession>A0A151B3V8</accession>
<dbReference type="Proteomes" id="UP000075531">
    <property type="component" value="Unassembled WGS sequence"/>
</dbReference>
<feature type="transmembrane region" description="Helical" evidence="6">
    <location>
        <begin position="176"/>
        <end position="194"/>
    </location>
</feature>
<evidence type="ECO:0000313" key="9">
    <source>
        <dbReference type="Proteomes" id="UP000075531"/>
    </source>
</evidence>
<comment type="subcellular location">
    <subcellularLocation>
        <location evidence="1 6">Cell membrane</location>
        <topology evidence="1 6">Multi-pass membrane protein</topology>
    </subcellularLocation>
</comment>
<keyword evidence="5 6" id="KW-0472">Membrane</keyword>
<dbReference type="GO" id="GO:0005886">
    <property type="term" value="C:plasma membrane"/>
    <property type="evidence" value="ECO:0007669"/>
    <property type="project" value="UniProtKB-SubCell"/>
</dbReference>
<comment type="caution">
    <text evidence="8">The sequence shown here is derived from an EMBL/GenBank/DDBJ whole genome shotgun (WGS) entry which is preliminary data.</text>
</comment>
<keyword evidence="2 6" id="KW-1003">Cell membrane</keyword>
<dbReference type="InterPro" id="IPR032816">
    <property type="entry name" value="VTT_dom"/>
</dbReference>
<feature type="transmembrane region" description="Helical" evidence="6">
    <location>
        <begin position="206"/>
        <end position="223"/>
    </location>
</feature>